<dbReference type="EMBL" id="CP059472">
    <property type="protein sequence ID" value="QMS97721.1"/>
    <property type="molecule type" value="Genomic_DNA"/>
</dbReference>
<dbReference type="EMBL" id="JACEUX010000002">
    <property type="protein sequence ID" value="MBA5246937.1"/>
    <property type="molecule type" value="Genomic_DNA"/>
</dbReference>
<dbReference type="Pfam" id="PF01636">
    <property type="entry name" value="APH"/>
    <property type="match status" value="1"/>
</dbReference>
<reference evidence="3" key="1">
    <citation type="submission" date="2020-07" db="EMBL/GenBank/DDBJ databases">
        <title>Chryseobacterium sp. CX-624.</title>
        <authorList>
            <person name="Yang C."/>
        </authorList>
    </citation>
    <scope>NUCLEOTIDE SEQUENCE</scope>
    <source>
        <strain evidence="3">CX-624</strain>
    </source>
</reference>
<dbReference type="Proteomes" id="UP000515349">
    <property type="component" value="Chromosome"/>
</dbReference>
<reference evidence="2" key="4">
    <citation type="submission" date="2020-07" db="EMBL/GenBank/DDBJ databases">
        <authorList>
            <person name="Yang C."/>
        </authorList>
    </citation>
    <scope>NUCLEOTIDE SEQUENCE</scope>
    <source>
        <strain evidence="2">Cx-624</strain>
    </source>
</reference>
<dbReference type="Proteomes" id="UP000539710">
    <property type="component" value="Unassembled WGS sequence"/>
</dbReference>
<dbReference type="InterPro" id="IPR011009">
    <property type="entry name" value="Kinase-like_dom_sf"/>
</dbReference>
<keyword evidence="5" id="KW-1185">Reference proteome</keyword>
<protein>
    <submittedName>
        <fullName evidence="3">Aminoglycoside phosphotransferase family protein</fullName>
    </submittedName>
</protein>
<dbReference type="InterPro" id="IPR002575">
    <property type="entry name" value="Aminoglycoside_PTrfase"/>
</dbReference>
<keyword evidence="2" id="KW-0808">Transferase</keyword>
<dbReference type="SUPFAM" id="SSF56112">
    <property type="entry name" value="Protein kinase-like (PK-like)"/>
    <property type="match status" value="1"/>
</dbReference>
<evidence type="ECO:0000313" key="3">
    <source>
        <dbReference type="EMBL" id="QMS97721.1"/>
    </source>
</evidence>
<dbReference type="GO" id="GO:0016740">
    <property type="term" value="F:transferase activity"/>
    <property type="evidence" value="ECO:0007669"/>
    <property type="project" value="UniProtKB-KW"/>
</dbReference>
<feature type="domain" description="Aminoglycoside phosphotransferase" evidence="1">
    <location>
        <begin position="23"/>
        <end position="249"/>
    </location>
</feature>
<gene>
    <name evidence="3" type="ORF">H1R16_08310</name>
    <name evidence="2" type="ORF">H2507_07130</name>
</gene>
<reference evidence="5" key="3">
    <citation type="submission" date="2020-07" db="EMBL/GenBank/DDBJ databases">
        <title>Flavobacterium sp. xlx-214.</title>
        <authorList>
            <person name="Yang C."/>
        </authorList>
    </citation>
    <scope>NUCLEOTIDE SEQUENCE [LARGE SCALE GENOMIC DNA]</scope>
    <source>
        <strain evidence="5">CX-624</strain>
    </source>
</reference>
<evidence type="ECO:0000313" key="2">
    <source>
        <dbReference type="EMBL" id="MBA5246937.1"/>
    </source>
</evidence>
<dbReference type="AlphaFoldDB" id="A0A7D7QE51"/>
<dbReference type="RefSeq" id="WP_181887042.1">
    <property type="nucleotide sequence ID" value="NZ_CP059472.1"/>
</dbReference>
<dbReference type="Gene3D" id="3.90.1200.10">
    <property type="match status" value="1"/>
</dbReference>
<proteinExistence type="predicted"/>
<evidence type="ECO:0000259" key="1">
    <source>
        <dbReference type="Pfam" id="PF01636"/>
    </source>
</evidence>
<evidence type="ECO:0000313" key="5">
    <source>
        <dbReference type="Proteomes" id="UP000539710"/>
    </source>
</evidence>
<evidence type="ECO:0000313" key="4">
    <source>
        <dbReference type="Proteomes" id="UP000515349"/>
    </source>
</evidence>
<name>A0A7D7QE51_9FLAO</name>
<reference evidence="4" key="2">
    <citation type="submission" date="2020-07" db="EMBL/GenBank/DDBJ databases">
        <title>Chryseobacterium sp.cx-624.</title>
        <authorList>
            <person name="Yang C."/>
        </authorList>
    </citation>
    <scope>NUCLEOTIDE SEQUENCE [LARGE SCALE GENOMIC DNA]</scope>
    <source>
        <strain evidence="4">cx-624</strain>
    </source>
</reference>
<accession>A0A7D7QE51</accession>
<dbReference type="KEGG" id="cbau:H1R16_08310"/>
<sequence>MEKAQQFLENYTGSTCSVFYALAESGSSRRNYFATSGGRNFIVTSNSNLRENESFYYLTDVFQQLQLNTPKIFSISEDRTLYVQEYLGKRTLSEIISQEGESERVKILVRKSLNSLFVLQQKSVNKVDFSNAFEYEVYDELPIQNDLFYFKSFIADVLELPYHKSSLLREFRELTEKLTDLGPRSVMLRDFQARNIMVNDEDEVYFIDYQSAMEGPAMYDVISFLFQAKANFSINFRAEMLNYYFDMHDDPTVREQLQSSLGPLQLVRFMQVLGAYGFRGLIQKKAHFISSLSAGTDNLYSLSEKWKDMHLYPELKKLITCLKSGETNKKIKQSLL</sequence>
<organism evidence="3 4">
    <name type="scientific">Marnyiella aurantia</name>
    <dbReference type="NCBI Taxonomy" id="2758037"/>
    <lineage>
        <taxon>Bacteria</taxon>
        <taxon>Pseudomonadati</taxon>
        <taxon>Bacteroidota</taxon>
        <taxon>Flavobacteriia</taxon>
        <taxon>Flavobacteriales</taxon>
        <taxon>Weeksellaceae</taxon>
        <taxon>Marnyiella</taxon>
    </lineage>
</organism>